<proteinExistence type="inferred from homology"/>
<dbReference type="SUPFAM" id="SSF53756">
    <property type="entry name" value="UDP-Glycosyltransferase/glycogen phosphorylase"/>
    <property type="match status" value="1"/>
</dbReference>
<dbReference type="InterPro" id="IPR043148">
    <property type="entry name" value="TagF_C"/>
</dbReference>
<dbReference type="InterPro" id="IPR007554">
    <property type="entry name" value="Glycerophosphate_synth"/>
</dbReference>
<evidence type="ECO:0000256" key="3">
    <source>
        <dbReference type="ARBA" id="ARBA00022475"/>
    </source>
</evidence>
<accession>A0A2T3NBJ3</accession>
<feature type="transmembrane region" description="Helical" evidence="7">
    <location>
        <begin position="6"/>
        <end position="26"/>
    </location>
</feature>
<dbReference type="GO" id="GO:0019350">
    <property type="term" value="P:teichoic acid biosynthetic process"/>
    <property type="evidence" value="ECO:0007669"/>
    <property type="project" value="UniProtKB-KW"/>
</dbReference>
<gene>
    <name evidence="8" type="ORF">C9J01_17320</name>
</gene>
<dbReference type="RefSeq" id="WP_107299383.1">
    <property type="nucleotide sequence ID" value="NZ_PYMB01000008.1"/>
</dbReference>
<keyword evidence="5" id="KW-0777">Teichoic acid biosynthesis</keyword>
<dbReference type="Pfam" id="PF04464">
    <property type="entry name" value="Glyphos_transf"/>
    <property type="match status" value="1"/>
</dbReference>
<evidence type="ECO:0000256" key="6">
    <source>
        <dbReference type="ARBA" id="ARBA00023136"/>
    </source>
</evidence>
<evidence type="ECO:0000256" key="7">
    <source>
        <dbReference type="SAM" id="Phobius"/>
    </source>
</evidence>
<keyword evidence="3" id="KW-1003">Cell membrane</keyword>
<comment type="caution">
    <text evidence="8">The sequence shown here is derived from an EMBL/GenBank/DDBJ whole genome shotgun (WGS) entry which is preliminary data.</text>
</comment>
<name>A0A2T3NBJ3_9GAMM</name>
<dbReference type="EMBL" id="PYMB01000008">
    <property type="protein sequence ID" value="PSW11216.1"/>
    <property type="molecule type" value="Genomic_DNA"/>
</dbReference>
<evidence type="ECO:0000256" key="1">
    <source>
        <dbReference type="ARBA" id="ARBA00004202"/>
    </source>
</evidence>
<dbReference type="InterPro" id="IPR043149">
    <property type="entry name" value="TagF_N"/>
</dbReference>
<evidence type="ECO:0000313" key="9">
    <source>
        <dbReference type="Proteomes" id="UP000241346"/>
    </source>
</evidence>
<keyword evidence="6 7" id="KW-0472">Membrane</keyword>
<dbReference type="Proteomes" id="UP000241346">
    <property type="component" value="Unassembled WGS sequence"/>
</dbReference>
<dbReference type="InterPro" id="IPR051612">
    <property type="entry name" value="Teichoic_Acid_Biosynth"/>
</dbReference>
<evidence type="ECO:0008006" key="10">
    <source>
        <dbReference type="Google" id="ProtNLM"/>
    </source>
</evidence>
<dbReference type="Gene3D" id="3.40.50.11820">
    <property type="match status" value="1"/>
</dbReference>
<dbReference type="GO" id="GO:0005886">
    <property type="term" value="C:plasma membrane"/>
    <property type="evidence" value="ECO:0007669"/>
    <property type="project" value="UniProtKB-SubCell"/>
</dbReference>
<evidence type="ECO:0000256" key="4">
    <source>
        <dbReference type="ARBA" id="ARBA00022679"/>
    </source>
</evidence>
<keyword evidence="7" id="KW-1133">Transmembrane helix</keyword>
<reference evidence="8 9" key="1">
    <citation type="submission" date="2018-03" db="EMBL/GenBank/DDBJ databases">
        <title>Whole genome sequencing of Histamine producing bacteria.</title>
        <authorList>
            <person name="Butler K."/>
        </authorList>
    </citation>
    <scope>NUCLEOTIDE SEQUENCE [LARGE SCALE GENOMIC DNA]</scope>
    <source>
        <strain evidence="8 9">DSM 19138</strain>
    </source>
</reference>
<evidence type="ECO:0000256" key="5">
    <source>
        <dbReference type="ARBA" id="ARBA00022944"/>
    </source>
</evidence>
<dbReference type="GO" id="GO:0047355">
    <property type="term" value="F:CDP-glycerol glycerophosphotransferase activity"/>
    <property type="evidence" value="ECO:0007669"/>
    <property type="project" value="InterPro"/>
</dbReference>
<keyword evidence="4" id="KW-0808">Transferase</keyword>
<comment type="similarity">
    <text evidence="2">Belongs to the CDP-glycerol glycerophosphotransferase family.</text>
</comment>
<dbReference type="PANTHER" id="PTHR37316">
    <property type="entry name" value="TEICHOIC ACID GLYCEROL-PHOSPHATE PRIMASE"/>
    <property type="match status" value="1"/>
</dbReference>
<evidence type="ECO:0000313" key="8">
    <source>
        <dbReference type="EMBL" id="PSW11216.1"/>
    </source>
</evidence>
<dbReference type="AlphaFoldDB" id="A0A2T3NBJ3"/>
<keyword evidence="7" id="KW-0812">Transmembrane</keyword>
<sequence length="376" mass="44316">MANVIMYLLYLRAIIILPFLFLLKIISPNKKTTWIFSSWKGLKISDNSKYFYLYLCDKEPEVNLIWIVKDRSLVKNTSTLYYLSLKGLYYQLTAEACFFTHSILSDFLGLYIKLSTAKKVQLWHGSPYKRIMYDAKGNWLSDLKKKIFDKSDLYICANDFFKDYMVSAFRDESSKFISSGLPRVCVPDSIESSKKKCFIYMPTFRDGYEFSPLFKFESYGWDVNFINDSLKRLDSKLIIRLHPNEKLSQCVIDEIESASNIILDESDDIYENVFKYDALITDYSSIVFDFMAVRKPIIFAPFDLEEYQEQTRGVYFSYSDISVKPYAKNWSEVIDLLKRLSDYPLNDLEQKAEKFSQDKNINSSEYIHNQVVRRFF</sequence>
<comment type="subcellular location">
    <subcellularLocation>
        <location evidence="1">Cell membrane</location>
        <topology evidence="1">Peripheral membrane protein</topology>
    </subcellularLocation>
</comment>
<dbReference type="Gene3D" id="3.40.50.12580">
    <property type="match status" value="1"/>
</dbReference>
<dbReference type="PANTHER" id="PTHR37316:SF3">
    <property type="entry name" value="TEICHOIC ACID GLYCEROL-PHOSPHATE TRANSFERASE"/>
    <property type="match status" value="1"/>
</dbReference>
<protein>
    <recommendedName>
        <fullName evidence="10">CDP-glycerol--glycerophosphate glycerophosphotransferase</fullName>
    </recommendedName>
</protein>
<dbReference type="OrthoDB" id="9802649at2"/>
<organism evidence="8 9">
    <name type="scientific">Photobacterium rosenbergii</name>
    <dbReference type="NCBI Taxonomy" id="294936"/>
    <lineage>
        <taxon>Bacteria</taxon>
        <taxon>Pseudomonadati</taxon>
        <taxon>Pseudomonadota</taxon>
        <taxon>Gammaproteobacteria</taxon>
        <taxon>Vibrionales</taxon>
        <taxon>Vibrionaceae</taxon>
        <taxon>Photobacterium</taxon>
    </lineage>
</organism>
<evidence type="ECO:0000256" key="2">
    <source>
        <dbReference type="ARBA" id="ARBA00010488"/>
    </source>
</evidence>